<reference evidence="1 2" key="1">
    <citation type="submission" date="2018-08" db="EMBL/GenBank/DDBJ databases">
        <title>Recombination of ecologically and evolutionarily significant loci maintains genetic cohesion in the Pseudomonas syringae species complex.</title>
        <authorList>
            <person name="Dillon M."/>
            <person name="Thakur S."/>
            <person name="Almeida R.N.D."/>
            <person name="Weir B.S."/>
            <person name="Guttman D.S."/>
        </authorList>
    </citation>
    <scope>NUCLEOTIDE SEQUENCE [LARGE SCALE GENOMIC DNA]</scope>
    <source>
        <strain evidence="1 2">ICMP 2732</strain>
    </source>
</reference>
<dbReference type="Proteomes" id="UP000281350">
    <property type="component" value="Unassembled WGS sequence"/>
</dbReference>
<protein>
    <submittedName>
        <fullName evidence="1">Uncharacterized protein</fullName>
    </submittedName>
</protein>
<dbReference type="AlphaFoldDB" id="A0A3M3Y677"/>
<gene>
    <name evidence="1" type="ORF">ALQ36_05189</name>
</gene>
<dbReference type="EMBL" id="RBPY01000089">
    <property type="protein sequence ID" value="RMO77676.1"/>
    <property type="molecule type" value="Genomic_DNA"/>
</dbReference>
<accession>A0A3M3Y677</accession>
<evidence type="ECO:0000313" key="2">
    <source>
        <dbReference type="Proteomes" id="UP000281350"/>
    </source>
</evidence>
<comment type="caution">
    <text evidence="1">The sequence shown here is derived from an EMBL/GenBank/DDBJ whole genome shotgun (WGS) entry which is preliminary data.</text>
</comment>
<name>A0A3M3Y677_9PSED</name>
<organism evidence="1 2">
    <name type="scientific">Pseudomonas syringae pv. primulae</name>
    <dbReference type="NCBI Taxonomy" id="251707"/>
    <lineage>
        <taxon>Bacteria</taxon>
        <taxon>Pseudomonadati</taxon>
        <taxon>Pseudomonadota</taxon>
        <taxon>Gammaproteobacteria</taxon>
        <taxon>Pseudomonadales</taxon>
        <taxon>Pseudomonadaceae</taxon>
        <taxon>Pseudomonas</taxon>
    </lineage>
</organism>
<evidence type="ECO:0000313" key="1">
    <source>
        <dbReference type="EMBL" id="RMO77676.1"/>
    </source>
</evidence>
<proteinExistence type="predicted"/>
<sequence length="477" mass="51412">MMQVRPEFVFADAGHQLAFHQAHACLGRPQTGADHLQFVGHLDAACPLQWLLSVEHLITELLQFKRRSRGGAFDGDTFVGAAAGAHQFINFGGPVGGDVGEETVAEIIGNRLGRADFVNGVEGFCEVQTAPELEDHHRAFCRNKGITRRVAGRVHLHVARASGVTHVRGVEQHAGGVIAFFQFIAYPLQTVQLDLLNLVIGRFAVGGVAVRAGQAHGRSSQGNTVIFSNSFSDASVEQLVAAHQVAFGLQVRFGQASVKLFGALGAADDSGLFRVGEDRGVTFGCTFDASDPMDREAAFENLQVAGVQLQFLHPAAVIAAHHIAHRAEVFLGARADHRCVLEQAASLGLLRHHADDEFVGVEVPGLLGALRHHIDDQARERVGVLVDLWLVEAGADEALHHRRDVQAMNDRVRANHVACHEAAGALHECAPGIILGQGGVVFGEVGVDLAHRIKRLVRERLTFCASLFQRFGAQEVF</sequence>